<sequence>MIRRGLSSVTDARNVKSLLRRVYLKVHPDLFGKYPDKQSVNQASMQELQSLYDELVSGRNLSLQKTRTIVFHIRDETSTTSSREMKDPENFREVTLSFSGVNGFLRSLDELVGGNCSPSSGQSQKNYSARPNSRPASTNIIDFLSGSEGAAHRSRTIVSSRSSKDKLQEHSIDEVDVLVAHLKRRLGLHLEIHDKVKPGARSQLARKAAALIDTLELAEGESLSSGKIVISDGFDVGIQRNSTGSGYLNLGACASESLWWSHLNSQAFRMICMGNRIARQTLDRAESAAAQALGLRFVLTDQTAVGERYDQYNRLLAGISCRGTMLPPRSAELSCLSLMVLLERKEFGSDIENGVVSVPLSASVDAVLEHVQDIGKDVASLHREFLRQQEYEHYVRGLVMRSTRVRRLRCHAGLPKPYFFSACKRLFQYGNLLRPHLEGLELVIGEDTHVDERTGTVTIPHSFAVPFERSPF</sequence>
<dbReference type="InterPro" id="IPR027986">
    <property type="entry name" value="TCAIM"/>
</dbReference>
<gene>
    <name evidence="4" type="ORF">RMAR00112_LOCUS28862</name>
</gene>
<evidence type="ECO:0000259" key="2">
    <source>
        <dbReference type="Pfam" id="PF14687"/>
    </source>
</evidence>
<dbReference type="PANTHER" id="PTHR31596">
    <property type="entry name" value="T-CELL ACTIVATION INHIBITOR, MITOCHONDRIAL"/>
    <property type="match status" value="1"/>
</dbReference>
<dbReference type="InterPro" id="IPR027989">
    <property type="entry name" value="DUF4461"/>
</dbReference>
<dbReference type="Pfam" id="PF14688">
    <property type="entry name" value="DUF4461"/>
    <property type="match status" value="1"/>
</dbReference>
<evidence type="ECO:0000256" key="1">
    <source>
        <dbReference type="SAM" id="MobiDB-lite"/>
    </source>
</evidence>
<dbReference type="Pfam" id="PF14687">
    <property type="entry name" value="DUF4460"/>
    <property type="match status" value="1"/>
</dbReference>
<protein>
    <recommendedName>
        <fullName evidence="5">DUF4460 domain-containing protein</fullName>
    </recommendedName>
</protein>
<feature type="compositionally biased region" description="Polar residues" evidence="1">
    <location>
        <begin position="116"/>
        <end position="134"/>
    </location>
</feature>
<proteinExistence type="predicted"/>
<accession>A0A7S3EKS2</accession>
<name>A0A7S3EKS2_9RHOD</name>
<evidence type="ECO:0000259" key="3">
    <source>
        <dbReference type="Pfam" id="PF14688"/>
    </source>
</evidence>
<evidence type="ECO:0000313" key="4">
    <source>
        <dbReference type="EMBL" id="CAE0060796.1"/>
    </source>
</evidence>
<reference evidence="4" key="1">
    <citation type="submission" date="2021-01" db="EMBL/GenBank/DDBJ databases">
        <authorList>
            <person name="Corre E."/>
            <person name="Pelletier E."/>
            <person name="Niang G."/>
            <person name="Scheremetjew M."/>
            <person name="Finn R."/>
            <person name="Kale V."/>
            <person name="Holt S."/>
            <person name="Cochrane G."/>
            <person name="Meng A."/>
            <person name="Brown T."/>
            <person name="Cohen L."/>
        </authorList>
    </citation>
    <scope>NUCLEOTIDE SEQUENCE</scope>
    <source>
        <strain evidence="4">CCMP 769</strain>
    </source>
</reference>
<feature type="domain" description="DUF4460" evidence="2">
    <location>
        <begin position="12"/>
        <end position="98"/>
    </location>
</feature>
<feature type="region of interest" description="Disordered" evidence="1">
    <location>
        <begin position="115"/>
        <end position="134"/>
    </location>
</feature>
<dbReference type="PANTHER" id="PTHR31596:SF1">
    <property type="entry name" value="T-CELL ACTIVATION INHIBITOR, MITOCHONDRIAL"/>
    <property type="match status" value="1"/>
</dbReference>
<evidence type="ECO:0008006" key="5">
    <source>
        <dbReference type="Google" id="ProtNLM"/>
    </source>
</evidence>
<dbReference type="InterPro" id="IPR028031">
    <property type="entry name" value="DUF4460"/>
</dbReference>
<organism evidence="4">
    <name type="scientific">Rhodosorus marinus</name>
    <dbReference type="NCBI Taxonomy" id="101924"/>
    <lineage>
        <taxon>Eukaryota</taxon>
        <taxon>Rhodophyta</taxon>
        <taxon>Stylonematophyceae</taxon>
        <taxon>Stylonematales</taxon>
        <taxon>Stylonemataceae</taxon>
        <taxon>Rhodosorus</taxon>
    </lineage>
</organism>
<dbReference type="AlphaFoldDB" id="A0A7S3EKS2"/>
<dbReference type="EMBL" id="HBHW01037515">
    <property type="protein sequence ID" value="CAE0060796.1"/>
    <property type="molecule type" value="Transcribed_RNA"/>
</dbReference>
<feature type="domain" description="DUF4461" evidence="3">
    <location>
        <begin position="246"/>
        <end position="463"/>
    </location>
</feature>
<dbReference type="GO" id="GO:0005739">
    <property type="term" value="C:mitochondrion"/>
    <property type="evidence" value="ECO:0007669"/>
    <property type="project" value="TreeGrafter"/>
</dbReference>